<evidence type="ECO:0008006" key="4">
    <source>
        <dbReference type="Google" id="ProtNLM"/>
    </source>
</evidence>
<keyword evidence="1" id="KW-0472">Membrane</keyword>
<comment type="caution">
    <text evidence="2">The sequence shown here is derived from an EMBL/GenBank/DDBJ whole genome shotgun (WGS) entry which is preliminary data.</text>
</comment>
<dbReference type="Proteomes" id="UP000036045">
    <property type="component" value="Unassembled WGS sequence"/>
</dbReference>
<proteinExistence type="predicted"/>
<feature type="transmembrane region" description="Helical" evidence="1">
    <location>
        <begin position="32"/>
        <end position="52"/>
    </location>
</feature>
<dbReference type="PATRIC" id="fig|1397.4.peg.4064"/>
<keyword evidence="1" id="KW-0812">Transmembrane</keyword>
<keyword evidence="3" id="KW-1185">Reference proteome</keyword>
<name>A0A0J1LEQ3_NIACI</name>
<accession>A0A0J1LEQ3</accession>
<reference evidence="2 3" key="1">
    <citation type="submission" date="2015-05" db="EMBL/GenBank/DDBJ databases">
        <title>Whole genome sequence and identification of bacterial endophytes from Costus igneus.</title>
        <authorList>
            <person name="Lee Y.P."/>
            <person name="Gan H.M."/>
            <person name="Eng W."/>
            <person name="Wheatley M.S."/>
            <person name="Caraballo A."/>
            <person name="Polter S."/>
            <person name="Savka M.A."/>
            <person name="Hudson A.O."/>
        </authorList>
    </citation>
    <scope>NUCLEOTIDE SEQUENCE [LARGE SCALE GENOMIC DNA]</scope>
    <source>
        <strain evidence="2 3">RIT379</strain>
    </source>
</reference>
<gene>
    <name evidence="2" type="ORF">ABW02_06930</name>
</gene>
<dbReference type="AlphaFoldDB" id="A0A0J1LEQ3"/>
<dbReference type="EMBL" id="LDPH01000004">
    <property type="protein sequence ID" value="KLV27390.1"/>
    <property type="molecule type" value="Genomic_DNA"/>
</dbReference>
<evidence type="ECO:0000256" key="1">
    <source>
        <dbReference type="SAM" id="Phobius"/>
    </source>
</evidence>
<protein>
    <recommendedName>
        <fullName evidence="4">NADH dehydrogenase subunit 4</fullName>
    </recommendedName>
</protein>
<organism evidence="2 3">
    <name type="scientific">Niallia circulans</name>
    <name type="common">Bacillus circulans</name>
    <dbReference type="NCBI Taxonomy" id="1397"/>
    <lineage>
        <taxon>Bacteria</taxon>
        <taxon>Bacillati</taxon>
        <taxon>Bacillota</taxon>
        <taxon>Bacilli</taxon>
        <taxon>Bacillales</taxon>
        <taxon>Bacillaceae</taxon>
        <taxon>Niallia</taxon>
    </lineage>
</organism>
<feature type="transmembrane region" description="Helical" evidence="1">
    <location>
        <begin position="6"/>
        <end position="25"/>
    </location>
</feature>
<keyword evidence="1" id="KW-1133">Transmembrane helix</keyword>
<evidence type="ECO:0000313" key="3">
    <source>
        <dbReference type="Proteomes" id="UP000036045"/>
    </source>
</evidence>
<evidence type="ECO:0000313" key="2">
    <source>
        <dbReference type="EMBL" id="KLV27390.1"/>
    </source>
</evidence>
<sequence>MMFIGPLLILFATFLVIAILYSLLFRWLPNKIFNFFLGPIILILGGYIWIYPMQMGFHELFK</sequence>